<dbReference type="EMBL" id="GL732627">
    <property type="protein sequence ID" value="EFX69974.1"/>
    <property type="molecule type" value="Genomic_DNA"/>
</dbReference>
<name>E9HE85_DAPPU</name>
<dbReference type="AlphaFoldDB" id="E9HE85"/>
<gene>
    <name evidence="1" type="ORF">DAPPUDRAFT_113149</name>
</gene>
<dbReference type="InParanoid" id="E9HE85"/>
<reference evidence="1 2" key="1">
    <citation type="journal article" date="2011" name="Science">
        <title>The ecoresponsive genome of Daphnia pulex.</title>
        <authorList>
            <person name="Colbourne J.K."/>
            <person name="Pfrender M.E."/>
            <person name="Gilbert D."/>
            <person name="Thomas W.K."/>
            <person name="Tucker A."/>
            <person name="Oakley T.H."/>
            <person name="Tokishita S."/>
            <person name="Aerts A."/>
            <person name="Arnold G.J."/>
            <person name="Basu M.K."/>
            <person name="Bauer D.J."/>
            <person name="Caceres C.E."/>
            <person name="Carmel L."/>
            <person name="Casola C."/>
            <person name="Choi J.H."/>
            <person name="Detter J.C."/>
            <person name="Dong Q."/>
            <person name="Dusheyko S."/>
            <person name="Eads B.D."/>
            <person name="Frohlich T."/>
            <person name="Geiler-Samerotte K.A."/>
            <person name="Gerlach D."/>
            <person name="Hatcher P."/>
            <person name="Jogdeo S."/>
            <person name="Krijgsveld J."/>
            <person name="Kriventseva E.V."/>
            <person name="Kultz D."/>
            <person name="Laforsch C."/>
            <person name="Lindquist E."/>
            <person name="Lopez J."/>
            <person name="Manak J.R."/>
            <person name="Muller J."/>
            <person name="Pangilinan J."/>
            <person name="Patwardhan R.P."/>
            <person name="Pitluck S."/>
            <person name="Pritham E.J."/>
            <person name="Rechtsteiner A."/>
            <person name="Rho M."/>
            <person name="Rogozin I.B."/>
            <person name="Sakarya O."/>
            <person name="Salamov A."/>
            <person name="Schaack S."/>
            <person name="Shapiro H."/>
            <person name="Shiga Y."/>
            <person name="Skalitzky C."/>
            <person name="Smith Z."/>
            <person name="Souvorov A."/>
            <person name="Sung W."/>
            <person name="Tang Z."/>
            <person name="Tsuchiya D."/>
            <person name="Tu H."/>
            <person name="Vos H."/>
            <person name="Wang M."/>
            <person name="Wolf Y.I."/>
            <person name="Yamagata H."/>
            <person name="Yamada T."/>
            <person name="Ye Y."/>
            <person name="Shaw J.R."/>
            <person name="Andrews J."/>
            <person name="Crease T.J."/>
            <person name="Tang H."/>
            <person name="Lucas S.M."/>
            <person name="Robertson H.M."/>
            <person name="Bork P."/>
            <person name="Koonin E.V."/>
            <person name="Zdobnov E.M."/>
            <person name="Grigoriev I.V."/>
            <person name="Lynch M."/>
            <person name="Boore J.L."/>
        </authorList>
    </citation>
    <scope>NUCLEOTIDE SEQUENCE [LARGE SCALE GENOMIC DNA]</scope>
</reference>
<protein>
    <submittedName>
        <fullName evidence="1">Uncharacterized protein</fullName>
    </submittedName>
</protein>
<accession>E9HE85</accession>
<dbReference type="HOGENOM" id="CLU_1455828_0_0_1"/>
<organism evidence="1 2">
    <name type="scientific">Daphnia pulex</name>
    <name type="common">Water flea</name>
    <dbReference type="NCBI Taxonomy" id="6669"/>
    <lineage>
        <taxon>Eukaryota</taxon>
        <taxon>Metazoa</taxon>
        <taxon>Ecdysozoa</taxon>
        <taxon>Arthropoda</taxon>
        <taxon>Crustacea</taxon>
        <taxon>Branchiopoda</taxon>
        <taxon>Diplostraca</taxon>
        <taxon>Cladocera</taxon>
        <taxon>Anomopoda</taxon>
        <taxon>Daphniidae</taxon>
        <taxon>Daphnia</taxon>
    </lineage>
</organism>
<proteinExistence type="predicted"/>
<evidence type="ECO:0000313" key="1">
    <source>
        <dbReference type="EMBL" id="EFX69974.1"/>
    </source>
</evidence>
<dbReference type="KEGG" id="dpx:DAPPUDRAFT_113149"/>
<dbReference type="Proteomes" id="UP000000305">
    <property type="component" value="Unassembled WGS sequence"/>
</dbReference>
<sequence length="186" mass="20720">MPNVKFHKTSRLCNHHFDDSNNVKGCNILGVFHLFKCWRLNEGSNQVGVEQPKVRKRALQDVTYTNLPASTLQILANVPLTVNQPPLKRSRVRKLLTIERSKVLQLVDLYNVAINEHGVSQPAVVIPTHQLPTVAPSLPPQSLATNTASTSFDLLVEYIEPGTPKKMVISHFDQQANEQSQNEGPA</sequence>
<evidence type="ECO:0000313" key="2">
    <source>
        <dbReference type="Proteomes" id="UP000000305"/>
    </source>
</evidence>
<keyword evidence="2" id="KW-1185">Reference proteome</keyword>
<dbReference type="OrthoDB" id="10352153at2759"/>